<organism evidence="2 3">
    <name type="scientific">Dawidia cretensis</name>
    <dbReference type="NCBI Taxonomy" id="2782350"/>
    <lineage>
        <taxon>Bacteria</taxon>
        <taxon>Pseudomonadati</taxon>
        <taxon>Bacteroidota</taxon>
        <taxon>Cytophagia</taxon>
        <taxon>Cytophagales</taxon>
        <taxon>Chryseotaleaceae</taxon>
        <taxon>Dawidia</taxon>
    </lineage>
</organism>
<evidence type="ECO:0000256" key="1">
    <source>
        <dbReference type="SAM" id="SignalP"/>
    </source>
</evidence>
<reference evidence="2 3" key="1">
    <citation type="submission" date="2021-05" db="EMBL/GenBank/DDBJ databases">
        <title>A Polyphasic approach of four new species of the genus Ohtaekwangia: Ohtaekwangia histidinii sp. nov., Ohtaekwangia cretensis sp. nov., Ohtaekwangia indiensis sp. nov., Ohtaekwangia reichenbachii sp. nov. from diverse environment.</title>
        <authorList>
            <person name="Octaviana S."/>
        </authorList>
    </citation>
    <scope>NUCLEOTIDE SEQUENCE [LARGE SCALE GENOMIC DNA]</scope>
    <source>
        <strain evidence="2 3">PWU5</strain>
    </source>
</reference>
<dbReference type="AlphaFoldDB" id="A0AAP2GSQ2"/>
<keyword evidence="3" id="KW-1185">Reference proteome</keyword>
<proteinExistence type="predicted"/>
<protein>
    <submittedName>
        <fullName evidence="2">Uncharacterized protein</fullName>
    </submittedName>
</protein>
<dbReference type="EMBL" id="JAHESE010000034">
    <property type="protein sequence ID" value="MBT1711464.1"/>
    <property type="molecule type" value="Genomic_DNA"/>
</dbReference>
<sequence>MRLGCLILFLLGALTSQAQVPGFVGKRFTIFLDANPSPAVFAQNPSNKLLVDLGETVNLATTNQFAFNTRPQVTAEYQFFKRHSIGISYSRIAFGTTRGYYKSAPVEGQEYAYELDSDVVRGDAIGLHMKFYYSTTVAPIGYYQTLSVYYSRVNTFDDKKSSTKQFRDDFKYPTVTMQLGRQSMPLKNLLVRAGFEFGWTFVPSNFLTEDNSGEWNAEEFSGYKVHGGLWGYYFFNLTLGVGYVLF</sequence>
<keyword evidence="1" id="KW-0732">Signal</keyword>
<feature type="signal peptide" evidence="1">
    <location>
        <begin position="1"/>
        <end position="18"/>
    </location>
</feature>
<evidence type="ECO:0000313" key="3">
    <source>
        <dbReference type="Proteomes" id="UP001319080"/>
    </source>
</evidence>
<name>A0AAP2GSQ2_9BACT</name>
<feature type="chain" id="PRO_5042895897" evidence="1">
    <location>
        <begin position="19"/>
        <end position="246"/>
    </location>
</feature>
<dbReference type="RefSeq" id="WP_254087036.1">
    <property type="nucleotide sequence ID" value="NZ_JAHESE010000034.1"/>
</dbReference>
<dbReference type="Proteomes" id="UP001319080">
    <property type="component" value="Unassembled WGS sequence"/>
</dbReference>
<evidence type="ECO:0000313" key="2">
    <source>
        <dbReference type="EMBL" id="MBT1711464.1"/>
    </source>
</evidence>
<accession>A0AAP2GSQ2</accession>
<gene>
    <name evidence="2" type="ORF">KK062_24690</name>
</gene>
<comment type="caution">
    <text evidence="2">The sequence shown here is derived from an EMBL/GenBank/DDBJ whole genome shotgun (WGS) entry which is preliminary data.</text>
</comment>